<keyword evidence="6" id="KW-0540">Nuclease</keyword>
<keyword evidence="2" id="KW-0680">Restriction system</keyword>
<dbReference type="EMBL" id="JACOPV010000006">
    <property type="protein sequence ID" value="MBM5458177.1"/>
    <property type="molecule type" value="Genomic_DNA"/>
</dbReference>
<feature type="domain" description="Type I restriction modification DNA specificity" evidence="5">
    <location>
        <begin position="16"/>
        <end position="187"/>
    </location>
</feature>
<comment type="similarity">
    <text evidence="1">Belongs to the type-I restriction system S methylase family.</text>
</comment>
<dbReference type="GO" id="GO:0004519">
    <property type="term" value="F:endonuclease activity"/>
    <property type="evidence" value="ECO:0007669"/>
    <property type="project" value="UniProtKB-KW"/>
</dbReference>
<dbReference type="PANTHER" id="PTHR30408:SF13">
    <property type="entry name" value="TYPE I RESTRICTION ENZYME HINDI SPECIFICITY SUBUNIT"/>
    <property type="match status" value="1"/>
</dbReference>
<dbReference type="InterPro" id="IPR052021">
    <property type="entry name" value="Type-I_RS_S_subunit"/>
</dbReference>
<evidence type="ECO:0000313" key="6">
    <source>
        <dbReference type="EMBL" id="MBM5458177.1"/>
    </source>
</evidence>
<evidence type="ECO:0000256" key="3">
    <source>
        <dbReference type="ARBA" id="ARBA00023125"/>
    </source>
</evidence>
<gene>
    <name evidence="6" type="ORF">H8F21_11465</name>
</gene>
<feature type="domain" description="Type I restriction modification DNA specificity" evidence="5">
    <location>
        <begin position="216"/>
        <end position="388"/>
    </location>
</feature>
<keyword evidence="6" id="KW-0255">Endonuclease</keyword>
<dbReference type="Proteomes" id="UP000745663">
    <property type="component" value="Unassembled WGS sequence"/>
</dbReference>
<keyword evidence="6" id="KW-0378">Hydrolase</keyword>
<keyword evidence="4" id="KW-0175">Coiled coil</keyword>
<organism evidence="6 7">
    <name type="scientific">Pseudomonas arcuscaelestis</name>
    <dbReference type="NCBI Taxonomy" id="2710591"/>
    <lineage>
        <taxon>Bacteria</taxon>
        <taxon>Pseudomonadati</taxon>
        <taxon>Pseudomonadota</taxon>
        <taxon>Gammaproteobacteria</taxon>
        <taxon>Pseudomonadales</taxon>
        <taxon>Pseudomonadaceae</taxon>
        <taxon>Pseudomonas</taxon>
    </lineage>
</organism>
<evidence type="ECO:0000256" key="2">
    <source>
        <dbReference type="ARBA" id="ARBA00022747"/>
    </source>
</evidence>
<sequence length="411" mass="45818">MAVKAGYKKTEVGVIPDDWDVSTVGAEFEIKLGKMLDSEKNVGVPKPYLGNKSVQWGRIDLSDLPTVPMTRADLEKYRLRDGDLLVCEGGDVGRAALWNSPLEECYYQKALHRLRPLRGFDSRLMVELLRQWSDRGLLANYVTQTSIAHLPREKFMGVPMPVPPVPEQRAIATALSDVDALLSALEQLLAKKRDLKQAAMQQLLTGQTRLPGFHGEWEFKALGDLADIRSGGTPSTAEPKFWDGEVLWCTPTDITALKGRRYLFETSRRITELGLKFSSAEKIPANSVVMTSRATIGDCAINTVPVSTNQGFKNFVPFHYVDVDFLYYLLTTQKQGFISLCGGSTFLEIGKGQLVTYEVRLPLDKGEQTAIAAVLSDMDAELEVLEQRLTKTRTLKQGMMQELLTGRTRLL</sequence>
<dbReference type="InterPro" id="IPR044946">
    <property type="entry name" value="Restrct_endonuc_typeI_TRD_sf"/>
</dbReference>
<keyword evidence="3" id="KW-0238">DNA-binding</keyword>
<protein>
    <submittedName>
        <fullName evidence="6">Restriction endonuclease subunit S</fullName>
    </submittedName>
</protein>
<dbReference type="Gene3D" id="1.10.287.1120">
    <property type="entry name" value="Bipartite methylase S protein"/>
    <property type="match status" value="1"/>
</dbReference>
<accession>A0ABS2BX24</accession>
<evidence type="ECO:0000313" key="7">
    <source>
        <dbReference type="Proteomes" id="UP000745663"/>
    </source>
</evidence>
<dbReference type="Gene3D" id="3.90.220.20">
    <property type="entry name" value="DNA methylase specificity domains"/>
    <property type="match status" value="2"/>
</dbReference>
<name>A0ABS2BX24_9PSED</name>
<dbReference type="InterPro" id="IPR000055">
    <property type="entry name" value="Restrct_endonuc_typeI_TRD"/>
</dbReference>
<feature type="coiled-coil region" evidence="4">
    <location>
        <begin position="375"/>
        <end position="402"/>
    </location>
</feature>
<evidence type="ECO:0000256" key="4">
    <source>
        <dbReference type="SAM" id="Coils"/>
    </source>
</evidence>
<comment type="caution">
    <text evidence="6">The sequence shown here is derived from an EMBL/GenBank/DDBJ whole genome shotgun (WGS) entry which is preliminary data.</text>
</comment>
<keyword evidence="7" id="KW-1185">Reference proteome</keyword>
<dbReference type="SUPFAM" id="SSF116734">
    <property type="entry name" value="DNA methylase specificity domain"/>
    <property type="match status" value="2"/>
</dbReference>
<dbReference type="Pfam" id="PF01420">
    <property type="entry name" value="Methylase_S"/>
    <property type="match status" value="2"/>
</dbReference>
<dbReference type="RefSeq" id="WP_203584369.1">
    <property type="nucleotide sequence ID" value="NZ_JACOPV010000006.1"/>
</dbReference>
<dbReference type="PANTHER" id="PTHR30408">
    <property type="entry name" value="TYPE-1 RESTRICTION ENZYME ECOKI SPECIFICITY PROTEIN"/>
    <property type="match status" value="1"/>
</dbReference>
<dbReference type="CDD" id="cd17273">
    <property type="entry name" value="RMtype1_S_EcoJA69PI-TRD1-CR1_like"/>
    <property type="match status" value="1"/>
</dbReference>
<evidence type="ECO:0000256" key="1">
    <source>
        <dbReference type="ARBA" id="ARBA00010923"/>
    </source>
</evidence>
<evidence type="ECO:0000259" key="5">
    <source>
        <dbReference type="Pfam" id="PF01420"/>
    </source>
</evidence>
<proteinExistence type="inferred from homology"/>
<reference evidence="6 7" key="1">
    <citation type="submission" date="2020-08" db="EMBL/GenBank/DDBJ databases">
        <title>Description of novel Pseudomonas species.</title>
        <authorList>
            <person name="Duman M."/>
            <person name="Mulet M."/>
            <person name="Altun S."/>
            <person name="Saticioglu I.B."/>
            <person name="Lalucat J."/>
            <person name="Garcia-Valdes E."/>
        </authorList>
    </citation>
    <scope>NUCLEOTIDE SEQUENCE [LARGE SCALE GENOMIC DNA]</scope>
    <source>
        <strain evidence="6 7">P66</strain>
    </source>
</reference>